<reference evidence="1 2" key="1">
    <citation type="submission" date="2019-02" db="EMBL/GenBank/DDBJ databases">
        <title>Deep-cultivation of Planctomycetes and their phenomic and genomic characterization uncovers novel biology.</title>
        <authorList>
            <person name="Wiegand S."/>
            <person name="Jogler M."/>
            <person name="Boedeker C."/>
            <person name="Pinto D."/>
            <person name="Vollmers J."/>
            <person name="Rivas-Marin E."/>
            <person name="Kohn T."/>
            <person name="Peeters S.H."/>
            <person name="Heuer A."/>
            <person name="Rast P."/>
            <person name="Oberbeckmann S."/>
            <person name="Bunk B."/>
            <person name="Jeske O."/>
            <person name="Meyerdierks A."/>
            <person name="Storesund J.E."/>
            <person name="Kallscheuer N."/>
            <person name="Luecker S."/>
            <person name="Lage O.M."/>
            <person name="Pohl T."/>
            <person name="Merkel B.J."/>
            <person name="Hornburger P."/>
            <person name="Mueller R.-W."/>
            <person name="Bruemmer F."/>
            <person name="Labrenz M."/>
            <person name="Spormann A.M."/>
            <person name="Op Den Camp H."/>
            <person name="Overmann J."/>
            <person name="Amann R."/>
            <person name="Jetten M.S.M."/>
            <person name="Mascher T."/>
            <person name="Medema M.H."/>
            <person name="Devos D.P."/>
            <person name="Kaster A.-K."/>
            <person name="Ovreas L."/>
            <person name="Rohde M."/>
            <person name="Galperin M.Y."/>
            <person name="Jogler C."/>
        </authorList>
    </citation>
    <scope>NUCLEOTIDE SEQUENCE [LARGE SCALE GENOMIC DNA]</scope>
    <source>
        <strain evidence="1 2">CA13</strain>
    </source>
</reference>
<organism evidence="1 2">
    <name type="scientific">Novipirellula herctigrandis</name>
    <dbReference type="NCBI Taxonomy" id="2527986"/>
    <lineage>
        <taxon>Bacteria</taxon>
        <taxon>Pseudomonadati</taxon>
        <taxon>Planctomycetota</taxon>
        <taxon>Planctomycetia</taxon>
        <taxon>Pirellulales</taxon>
        <taxon>Pirellulaceae</taxon>
        <taxon>Novipirellula</taxon>
    </lineage>
</organism>
<sequence>MPRQKFDQPAYRYHISGQAVVSFCGKNFYLRSFAISSVQRSSHCHWRDFRSTTKFVAR</sequence>
<comment type="caution">
    <text evidence="1">The sequence shown here is derived from an EMBL/GenBank/DDBJ whole genome shotgun (WGS) entry which is preliminary data.</text>
</comment>
<dbReference type="AlphaFoldDB" id="A0A5C5ZC00"/>
<proteinExistence type="predicted"/>
<evidence type="ECO:0000313" key="1">
    <source>
        <dbReference type="EMBL" id="TWT84351.1"/>
    </source>
</evidence>
<name>A0A5C5ZC00_9BACT</name>
<dbReference type="Proteomes" id="UP000315010">
    <property type="component" value="Unassembled WGS sequence"/>
</dbReference>
<gene>
    <name evidence="1" type="ORF">CA13_58280</name>
</gene>
<keyword evidence="2" id="KW-1185">Reference proteome</keyword>
<protein>
    <submittedName>
        <fullName evidence="1">Uncharacterized protein</fullName>
    </submittedName>
</protein>
<accession>A0A5C5ZC00</accession>
<dbReference type="EMBL" id="SJPJ01000001">
    <property type="protein sequence ID" value="TWT84351.1"/>
    <property type="molecule type" value="Genomic_DNA"/>
</dbReference>
<evidence type="ECO:0000313" key="2">
    <source>
        <dbReference type="Proteomes" id="UP000315010"/>
    </source>
</evidence>